<dbReference type="EMBL" id="MU006569">
    <property type="protein sequence ID" value="KAF2748503.1"/>
    <property type="molecule type" value="Genomic_DNA"/>
</dbReference>
<evidence type="ECO:0000313" key="1">
    <source>
        <dbReference type="EMBL" id="KAF2748503.1"/>
    </source>
</evidence>
<name>A0A6A6VE62_9PLEO</name>
<accession>A0A6A6VE62</accession>
<proteinExistence type="predicted"/>
<evidence type="ECO:0000313" key="2">
    <source>
        <dbReference type="Proteomes" id="UP000799440"/>
    </source>
</evidence>
<reference evidence="1" key="1">
    <citation type="journal article" date="2020" name="Stud. Mycol.">
        <title>101 Dothideomycetes genomes: a test case for predicting lifestyles and emergence of pathogens.</title>
        <authorList>
            <person name="Haridas S."/>
            <person name="Albert R."/>
            <person name="Binder M."/>
            <person name="Bloem J."/>
            <person name="Labutti K."/>
            <person name="Salamov A."/>
            <person name="Andreopoulos B."/>
            <person name="Baker S."/>
            <person name="Barry K."/>
            <person name="Bills G."/>
            <person name="Bluhm B."/>
            <person name="Cannon C."/>
            <person name="Castanera R."/>
            <person name="Culley D."/>
            <person name="Daum C."/>
            <person name="Ezra D."/>
            <person name="Gonzalez J."/>
            <person name="Henrissat B."/>
            <person name="Kuo A."/>
            <person name="Liang C."/>
            <person name="Lipzen A."/>
            <person name="Lutzoni F."/>
            <person name="Magnuson J."/>
            <person name="Mondo S."/>
            <person name="Nolan M."/>
            <person name="Ohm R."/>
            <person name="Pangilinan J."/>
            <person name="Park H.-J."/>
            <person name="Ramirez L."/>
            <person name="Alfaro M."/>
            <person name="Sun H."/>
            <person name="Tritt A."/>
            <person name="Yoshinaga Y."/>
            <person name="Zwiers L.-H."/>
            <person name="Turgeon B."/>
            <person name="Goodwin S."/>
            <person name="Spatafora J."/>
            <person name="Crous P."/>
            <person name="Grigoriev I."/>
        </authorList>
    </citation>
    <scope>NUCLEOTIDE SEQUENCE</scope>
    <source>
        <strain evidence="1">CBS 119925</strain>
    </source>
</reference>
<organism evidence="1 2">
    <name type="scientific">Sporormia fimetaria CBS 119925</name>
    <dbReference type="NCBI Taxonomy" id="1340428"/>
    <lineage>
        <taxon>Eukaryota</taxon>
        <taxon>Fungi</taxon>
        <taxon>Dikarya</taxon>
        <taxon>Ascomycota</taxon>
        <taxon>Pezizomycotina</taxon>
        <taxon>Dothideomycetes</taxon>
        <taxon>Pleosporomycetidae</taxon>
        <taxon>Pleosporales</taxon>
        <taxon>Sporormiaceae</taxon>
        <taxon>Sporormia</taxon>
    </lineage>
</organism>
<dbReference type="OrthoDB" id="5376498at2759"/>
<dbReference type="AlphaFoldDB" id="A0A6A6VE62"/>
<gene>
    <name evidence="1" type="ORF">M011DRAFT_457802</name>
</gene>
<keyword evidence="2" id="KW-1185">Reference proteome</keyword>
<sequence>MAHVKPSPTTWTLRLKSHKTTVVLHVDPLSTFSNIKEVLLSVLQQTSLKHAVTGATINPPTSASAIQLGRLTDPNDPDAGFVLGEWESSVADIGEDDTDAKGKGKAKASTGVPSKIVECPKGAGLKDGAVLAFRFEGDGTSWGGDDQDAEKKPDGRLDARPHMWGVVLPKFEDSYGVVNSTAGSGQEFEG</sequence>
<dbReference type="Proteomes" id="UP000799440">
    <property type="component" value="Unassembled WGS sequence"/>
</dbReference>
<protein>
    <submittedName>
        <fullName evidence="1">Uncharacterized protein</fullName>
    </submittedName>
</protein>